<dbReference type="PRINTS" id="PR00080">
    <property type="entry name" value="SDRFAMILY"/>
</dbReference>
<name>A0ABD5RSE1_9EURY</name>
<dbReference type="GO" id="GO:0016491">
    <property type="term" value="F:oxidoreductase activity"/>
    <property type="evidence" value="ECO:0007669"/>
    <property type="project" value="UniProtKB-KW"/>
</dbReference>
<dbReference type="InterPro" id="IPR002347">
    <property type="entry name" value="SDR_fam"/>
</dbReference>
<organism evidence="2 3">
    <name type="scientific">Halomarina salina</name>
    <dbReference type="NCBI Taxonomy" id="1872699"/>
    <lineage>
        <taxon>Archaea</taxon>
        <taxon>Methanobacteriati</taxon>
        <taxon>Methanobacteriota</taxon>
        <taxon>Stenosarchaea group</taxon>
        <taxon>Halobacteria</taxon>
        <taxon>Halobacteriales</taxon>
        <taxon>Natronomonadaceae</taxon>
        <taxon>Halomarina</taxon>
    </lineage>
</organism>
<dbReference type="FunFam" id="3.40.50.720:FF:000084">
    <property type="entry name" value="Short-chain dehydrogenase reductase"/>
    <property type="match status" value="1"/>
</dbReference>
<dbReference type="InterPro" id="IPR036291">
    <property type="entry name" value="NAD(P)-bd_dom_sf"/>
</dbReference>
<accession>A0ABD5RSE1</accession>
<evidence type="ECO:0000256" key="1">
    <source>
        <dbReference type="ARBA" id="ARBA00006484"/>
    </source>
</evidence>
<reference evidence="2 3" key="1">
    <citation type="journal article" date="2019" name="Int. J. Syst. Evol. Microbiol.">
        <title>The Global Catalogue of Microorganisms (GCM) 10K type strain sequencing project: providing services to taxonomists for standard genome sequencing and annotation.</title>
        <authorList>
            <consortium name="The Broad Institute Genomics Platform"/>
            <consortium name="The Broad Institute Genome Sequencing Center for Infectious Disease"/>
            <person name="Wu L."/>
            <person name="Ma J."/>
        </authorList>
    </citation>
    <scope>NUCLEOTIDE SEQUENCE [LARGE SCALE GENOMIC DNA]</scope>
    <source>
        <strain evidence="2 3">CGMCC 1.12543</strain>
    </source>
</reference>
<dbReference type="SUPFAM" id="SSF51735">
    <property type="entry name" value="NAD(P)-binding Rossmann-fold domains"/>
    <property type="match status" value="1"/>
</dbReference>
<dbReference type="PRINTS" id="PR00081">
    <property type="entry name" value="GDHRDH"/>
</dbReference>
<comment type="caution">
    <text evidence="2">The sequence shown here is derived from an EMBL/GenBank/DDBJ whole genome shotgun (WGS) entry which is preliminary data.</text>
</comment>
<dbReference type="AlphaFoldDB" id="A0ABD5RSE1"/>
<dbReference type="CDD" id="cd05233">
    <property type="entry name" value="SDR_c"/>
    <property type="match status" value="1"/>
</dbReference>
<dbReference type="Gene3D" id="3.40.50.720">
    <property type="entry name" value="NAD(P)-binding Rossmann-like Domain"/>
    <property type="match status" value="1"/>
</dbReference>
<dbReference type="EC" id="1.1.1.-" evidence="2"/>
<evidence type="ECO:0000313" key="2">
    <source>
        <dbReference type="EMBL" id="MFC5973060.1"/>
    </source>
</evidence>
<dbReference type="Pfam" id="PF13561">
    <property type="entry name" value="adh_short_C2"/>
    <property type="match status" value="1"/>
</dbReference>
<comment type="similarity">
    <text evidence="1">Belongs to the short-chain dehydrogenases/reductases (SDR) family.</text>
</comment>
<evidence type="ECO:0000313" key="3">
    <source>
        <dbReference type="Proteomes" id="UP001596099"/>
    </source>
</evidence>
<dbReference type="PANTHER" id="PTHR42760">
    <property type="entry name" value="SHORT-CHAIN DEHYDROGENASES/REDUCTASES FAMILY MEMBER"/>
    <property type="match status" value="1"/>
</dbReference>
<proteinExistence type="inferred from homology"/>
<dbReference type="InterPro" id="IPR020904">
    <property type="entry name" value="Sc_DH/Rdtase_CS"/>
</dbReference>
<keyword evidence="2" id="KW-0560">Oxidoreductase</keyword>
<sequence>MSVLDRFRLDGDVALVTGAAGGIGGAFAEAMAEAGADVALVDVDEAGLSETTEDLRAGTDADVLPLQCDVSDEASVDAAVEETVETLGGLDVAFANAGVATSVGSVVHADMDEWHDLLSVNLTGVFHTDRAAAASMRERGTGGRIVNTASILGLNGASIPGLAAYAASKGGVVQVTKQLAAELGRHDIRVNALAPGWIQTGMTGGMLPGAGEDEAADAVREQLTERMAIERLGDPEDLKGTALYLASEASPYTTGEVVLVDGGMNAFH</sequence>
<gene>
    <name evidence="2" type="ORF">ACFPYI_17130</name>
</gene>
<protein>
    <submittedName>
        <fullName evidence="2">SDR family NAD(P)-dependent oxidoreductase</fullName>
        <ecNumber evidence="2">1.1.1.-</ecNumber>
    </submittedName>
</protein>
<dbReference type="RefSeq" id="WP_247417141.1">
    <property type="nucleotide sequence ID" value="NZ_JALLGW010000001.1"/>
</dbReference>
<dbReference type="PROSITE" id="PS00061">
    <property type="entry name" value="ADH_SHORT"/>
    <property type="match status" value="1"/>
</dbReference>
<keyword evidence="3" id="KW-1185">Reference proteome</keyword>
<dbReference type="Proteomes" id="UP001596099">
    <property type="component" value="Unassembled WGS sequence"/>
</dbReference>
<dbReference type="EMBL" id="JBHSQH010000001">
    <property type="protein sequence ID" value="MFC5973060.1"/>
    <property type="molecule type" value="Genomic_DNA"/>
</dbReference>